<organism evidence="2 3">
    <name type="scientific">Monosporascus ibericus</name>
    <dbReference type="NCBI Taxonomy" id="155417"/>
    <lineage>
        <taxon>Eukaryota</taxon>
        <taxon>Fungi</taxon>
        <taxon>Dikarya</taxon>
        <taxon>Ascomycota</taxon>
        <taxon>Pezizomycotina</taxon>
        <taxon>Sordariomycetes</taxon>
        <taxon>Xylariomycetidae</taxon>
        <taxon>Xylariales</taxon>
        <taxon>Xylariales incertae sedis</taxon>
        <taxon>Monosporascus</taxon>
    </lineage>
</organism>
<keyword evidence="3" id="KW-1185">Reference proteome</keyword>
<accession>A0A4Q4T1I4</accession>
<gene>
    <name evidence="2" type="ORF">DL764_008168</name>
</gene>
<reference evidence="2 3" key="1">
    <citation type="submission" date="2018-06" db="EMBL/GenBank/DDBJ databases">
        <title>Complete Genomes of Monosporascus.</title>
        <authorList>
            <person name="Robinson A.J."/>
            <person name="Natvig D.O."/>
        </authorList>
    </citation>
    <scope>NUCLEOTIDE SEQUENCE [LARGE SCALE GENOMIC DNA]</scope>
    <source>
        <strain evidence="2 3">CBS 110550</strain>
    </source>
</reference>
<dbReference type="AlphaFoldDB" id="A0A4Q4T1I4"/>
<proteinExistence type="predicted"/>
<dbReference type="Proteomes" id="UP000293360">
    <property type="component" value="Unassembled WGS sequence"/>
</dbReference>
<evidence type="ECO:0000256" key="1">
    <source>
        <dbReference type="SAM" id="MobiDB-lite"/>
    </source>
</evidence>
<protein>
    <submittedName>
        <fullName evidence="2">Uncharacterized protein</fullName>
    </submittedName>
</protein>
<evidence type="ECO:0000313" key="3">
    <source>
        <dbReference type="Proteomes" id="UP000293360"/>
    </source>
</evidence>
<name>A0A4Q4T1I4_9PEZI</name>
<evidence type="ECO:0000313" key="2">
    <source>
        <dbReference type="EMBL" id="RYO92179.1"/>
    </source>
</evidence>
<comment type="caution">
    <text evidence="2">The sequence shown here is derived from an EMBL/GenBank/DDBJ whole genome shotgun (WGS) entry which is preliminary data.</text>
</comment>
<dbReference type="OrthoDB" id="3508416at2759"/>
<feature type="region of interest" description="Disordered" evidence="1">
    <location>
        <begin position="1"/>
        <end position="49"/>
    </location>
</feature>
<sequence length="127" mass="14046">MPSDPDSVVEKDSTVPRVPSASEELSRFSRPSLPEESNRPTTAPPAALRAPRQHQDLLELAGPHAFVNEGYLAAFFRFASYRCHAALARKAIERAHRGGGIAGVQLTEDESIPWFEVAAYWDRDPCE</sequence>
<feature type="compositionally biased region" description="Low complexity" evidence="1">
    <location>
        <begin position="39"/>
        <end position="49"/>
    </location>
</feature>
<dbReference type="EMBL" id="QJNU01000613">
    <property type="protein sequence ID" value="RYO92179.1"/>
    <property type="molecule type" value="Genomic_DNA"/>
</dbReference>